<name>H1YHX8_9SPHI</name>
<organism evidence="1 2">
    <name type="scientific">Mucilaginibacter paludis DSM 18603</name>
    <dbReference type="NCBI Taxonomy" id="714943"/>
    <lineage>
        <taxon>Bacteria</taxon>
        <taxon>Pseudomonadati</taxon>
        <taxon>Bacteroidota</taxon>
        <taxon>Sphingobacteriia</taxon>
        <taxon>Sphingobacteriales</taxon>
        <taxon>Sphingobacteriaceae</taxon>
        <taxon>Mucilaginibacter</taxon>
    </lineage>
</organism>
<sequence length="162" mass="18507">MNFISKDPAKKYPSFPYNGLRVFVSEDDLIGLTISKAVRLCDKHGLNYNAGFKAAQVYYLRGRVGKAEYGQVLIGIIEAEHLPAELNEIVHCLQFWNQEGVKNFNMNKEGQESYQDFILRCIAADCRAFVQPHADRFITGKGGNHVWVSDRQTDKRILIIHF</sequence>
<dbReference type="HOGENOM" id="CLU_1633536_0_0_10"/>
<evidence type="ECO:0000313" key="2">
    <source>
        <dbReference type="Proteomes" id="UP000002774"/>
    </source>
</evidence>
<dbReference type="AlphaFoldDB" id="H1YHX8"/>
<dbReference type="RefSeq" id="WP_008505298.1">
    <property type="nucleotide sequence ID" value="NZ_CM001403.1"/>
</dbReference>
<dbReference type="STRING" id="714943.Mucpa_1364"/>
<dbReference type="eggNOG" id="ENOG502ZY45">
    <property type="taxonomic scope" value="Bacteria"/>
</dbReference>
<keyword evidence="2" id="KW-1185">Reference proteome</keyword>
<reference evidence="1" key="1">
    <citation type="submission" date="2011-09" db="EMBL/GenBank/DDBJ databases">
        <title>The permanent draft genome of Mucilaginibacter paludis DSM 18603.</title>
        <authorList>
            <consortium name="US DOE Joint Genome Institute (JGI-PGF)"/>
            <person name="Lucas S."/>
            <person name="Han J."/>
            <person name="Lapidus A."/>
            <person name="Bruce D."/>
            <person name="Goodwin L."/>
            <person name="Pitluck S."/>
            <person name="Peters L."/>
            <person name="Kyrpides N."/>
            <person name="Mavromatis K."/>
            <person name="Ivanova N."/>
            <person name="Mikhailova N."/>
            <person name="Held B."/>
            <person name="Detter J.C."/>
            <person name="Tapia R."/>
            <person name="Han C."/>
            <person name="Land M."/>
            <person name="Hauser L."/>
            <person name="Markowitz V."/>
            <person name="Cheng J.-F."/>
            <person name="Hugenholtz P."/>
            <person name="Woyke T."/>
            <person name="Wu D."/>
            <person name="Tindall B."/>
            <person name="Brambilla E."/>
            <person name="Klenk H.-P."/>
            <person name="Eisen J.A."/>
        </authorList>
    </citation>
    <scope>NUCLEOTIDE SEQUENCE [LARGE SCALE GENOMIC DNA]</scope>
    <source>
        <strain evidence="1">DSM 18603</strain>
    </source>
</reference>
<proteinExistence type="predicted"/>
<gene>
    <name evidence="1" type="ORF">Mucpa_1364</name>
</gene>
<protein>
    <submittedName>
        <fullName evidence="1">Uncharacterized protein</fullName>
    </submittedName>
</protein>
<dbReference type="Proteomes" id="UP000002774">
    <property type="component" value="Chromosome"/>
</dbReference>
<evidence type="ECO:0000313" key="1">
    <source>
        <dbReference type="EMBL" id="EHQ25526.1"/>
    </source>
</evidence>
<dbReference type="EMBL" id="CM001403">
    <property type="protein sequence ID" value="EHQ25526.1"/>
    <property type="molecule type" value="Genomic_DNA"/>
</dbReference>
<accession>H1YHX8</accession>
<dbReference type="OrthoDB" id="796506at2"/>